<proteinExistence type="predicted"/>
<protein>
    <submittedName>
        <fullName evidence="5">Transcription antiterminator LicT</fullName>
    </submittedName>
</protein>
<dbReference type="SMART" id="SM01061">
    <property type="entry name" value="CAT_RBD"/>
    <property type="match status" value="1"/>
</dbReference>
<evidence type="ECO:0000256" key="2">
    <source>
        <dbReference type="ARBA" id="ARBA00023015"/>
    </source>
</evidence>
<evidence type="ECO:0000256" key="1">
    <source>
        <dbReference type="ARBA" id="ARBA00022737"/>
    </source>
</evidence>
<gene>
    <name evidence="5" type="primary">licT1</name>
    <name evidence="5" type="ORF">CENDO_05345</name>
</gene>
<feature type="domain" description="PRD" evidence="4">
    <location>
        <begin position="170"/>
        <end position="276"/>
    </location>
</feature>
<keyword evidence="1" id="KW-0677">Repeat</keyword>
<dbReference type="InterPro" id="IPR036650">
    <property type="entry name" value="CAT_RNA-bd_dom_sf"/>
</dbReference>
<dbReference type="PANTHER" id="PTHR30185:SF18">
    <property type="entry name" value="TRANSCRIPTIONAL REGULATOR MTLR"/>
    <property type="match status" value="1"/>
</dbReference>
<dbReference type="SUPFAM" id="SSF63520">
    <property type="entry name" value="PTS-regulatory domain, PRD"/>
    <property type="match status" value="2"/>
</dbReference>
<dbReference type="RefSeq" id="WP_136141101.1">
    <property type="nucleotide sequence ID" value="NZ_CP039247.1"/>
</dbReference>
<reference evidence="5 6" key="1">
    <citation type="submission" date="2019-04" db="EMBL/GenBank/DDBJ databases">
        <title>Corynebacterium endometrii sp. nov., isolated from the uterus of a cow with endometritis.</title>
        <authorList>
            <person name="Ballas P."/>
            <person name="Ruckert C."/>
            <person name="Wagener K."/>
            <person name="Drillich M."/>
            <person name="Kaempfer P."/>
            <person name="Busse H.-J."/>
            <person name="Ehling-Schulz M."/>
        </authorList>
    </citation>
    <scope>NUCLEOTIDE SEQUENCE [LARGE SCALE GENOMIC DNA]</scope>
    <source>
        <strain evidence="5 6">LMM-1653</strain>
    </source>
</reference>
<evidence type="ECO:0000313" key="6">
    <source>
        <dbReference type="Proteomes" id="UP000296352"/>
    </source>
</evidence>
<accession>A0A4P7QFN6</accession>
<sequence>MKILRVFNNNVVLARDGRREVIVTGRGVGFKAQQGQDVDPSRVAKVFVAEDGRDPDHSAEMLANVPGFYIRLVIDAMRAAELPEDSANKLTLVVAIADHISMAVRRQAEGISIAYPLMAEVRHLYAQDYRIARRLLEAINAGLKEPLAEEESVALTLHLVNAGFTSGDLSYTYQMTGLIQQMLDVIGQHYGCELPSEDVSVARFITHLRYLFVRIQKHKQLSEEHSAVGDAILHAYPEAAVCAQRLSSIIELRLDEPLTKDEEAYLTMHVARLAPR</sequence>
<name>A0A4P7QFN6_9CORY</name>
<keyword evidence="2" id="KW-0805">Transcription regulation</keyword>
<evidence type="ECO:0000259" key="4">
    <source>
        <dbReference type="PROSITE" id="PS51372"/>
    </source>
</evidence>
<dbReference type="KEGG" id="cee:CENDO_05345"/>
<dbReference type="InterPro" id="IPR004341">
    <property type="entry name" value="CAT_RNA-bd_dom"/>
</dbReference>
<dbReference type="PROSITE" id="PS51372">
    <property type="entry name" value="PRD_2"/>
    <property type="match status" value="2"/>
</dbReference>
<keyword evidence="6" id="KW-1185">Reference proteome</keyword>
<evidence type="ECO:0000256" key="3">
    <source>
        <dbReference type="ARBA" id="ARBA00023163"/>
    </source>
</evidence>
<dbReference type="GO" id="GO:0003723">
    <property type="term" value="F:RNA binding"/>
    <property type="evidence" value="ECO:0007669"/>
    <property type="project" value="InterPro"/>
</dbReference>
<dbReference type="InterPro" id="IPR050661">
    <property type="entry name" value="BglG_antiterminators"/>
</dbReference>
<feature type="domain" description="PRD" evidence="4">
    <location>
        <begin position="64"/>
        <end position="169"/>
    </location>
</feature>
<keyword evidence="3" id="KW-0804">Transcription</keyword>
<dbReference type="Gene3D" id="1.10.1790.10">
    <property type="entry name" value="PRD domain"/>
    <property type="match status" value="2"/>
</dbReference>
<dbReference type="InterPro" id="IPR011608">
    <property type="entry name" value="PRD"/>
</dbReference>
<dbReference type="SUPFAM" id="SSF50151">
    <property type="entry name" value="SacY-like RNA-binding domain"/>
    <property type="match status" value="1"/>
</dbReference>
<dbReference type="GO" id="GO:0006355">
    <property type="term" value="P:regulation of DNA-templated transcription"/>
    <property type="evidence" value="ECO:0007669"/>
    <property type="project" value="InterPro"/>
</dbReference>
<dbReference type="PANTHER" id="PTHR30185">
    <property type="entry name" value="CRYPTIC BETA-GLUCOSIDE BGL OPERON ANTITERMINATOR"/>
    <property type="match status" value="1"/>
</dbReference>
<dbReference type="EMBL" id="CP039247">
    <property type="protein sequence ID" value="QCB28353.1"/>
    <property type="molecule type" value="Genomic_DNA"/>
</dbReference>
<dbReference type="InterPro" id="IPR036634">
    <property type="entry name" value="PRD_sf"/>
</dbReference>
<dbReference type="Pfam" id="PF00874">
    <property type="entry name" value="PRD"/>
    <property type="match status" value="2"/>
</dbReference>
<dbReference type="AlphaFoldDB" id="A0A4P7QFN6"/>
<dbReference type="Proteomes" id="UP000296352">
    <property type="component" value="Chromosome"/>
</dbReference>
<dbReference type="Gene3D" id="2.30.24.10">
    <property type="entry name" value="CAT RNA-binding domain"/>
    <property type="match status" value="1"/>
</dbReference>
<dbReference type="OrthoDB" id="9813552at2"/>
<organism evidence="5 6">
    <name type="scientific">Corynebacterium endometrii</name>
    <dbReference type="NCBI Taxonomy" id="2488819"/>
    <lineage>
        <taxon>Bacteria</taxon>
        <taxon>Bacillati</taxon>
        <taxon>Actinomycetota</taxon>
        <taxon>Actinomycetes</taxon>
        <taxon>Mycobacteriales</taxon>
        <taxon>Corynebacteriaceae</taxon>
        <taxon>Corynebacterium</taxon>
    </lineage>
</organism>
<evidence type="ECO:0000313" key="5">
    <source>
        <dbReference type="EMBL" id="QCB28353.1"/>
    </source>
</evidence>
<dbReference type="Pfam" id="PF03123">
    <property type="entry name" value="CAT_RBD"/>
    <property type="match status" value="1"/>
</dbReference>